<evidence type="ECO:0000313" key="2">
    <source>
        <dbReference type="EMBL" id="CAD72641.1"/>
    </source>
</evidence>
<reference evidence="2 3" key="1">
    <citation type="journal article" date="2003" name="Proc. Natl. Acad. Sci. U.S.A.">
        <title>Complete genome sequence of the marine planctomycete Pirellula sp. strain 1.</title>
        <authorList>
            <person name="Gloeckner F.O."/>
            <person name="Kube M."/>
            <person name="Bauer M."/>
            <person name="Teeling H."/>
            <person name="Lombardot T."/>
            <person name="Ludwig W."/>
            <person name="Gade D."/>
            <person name="Beck A."/>
            <person name="Borzym K."/>
            <person name="Heitmann K."/>
            <person name="Rabus R."/>
            <person name="Schlesner H."/>
            <person name="Amann R."/>
            <person name="Reinhardt R."/>
        </authorList>
    </citation>
    <scope>NUCLEOTIDE SEQUENCE [LARGE SCALE GENOMIC DNA]</scope>
    <source>
        <strain evidence="3">DSM 10527 / NCIMB 13988 / SH1</strain>
    </source>
</reference>
<gene>
    <name evidence="2" type="ordered locus">RB2463</name>
</gene>
<dbReference type="EnsemblBacteria" id="CAD72641">
    <property type="protein sequence ID" value="CAD72641"/>
    <property type="gene ID" value="RB2463"/>
</dbReference>
<dbReference type="InParanoid" id="Q7UVT0"/>
<dbReference type="KEGG" id="rba:RB2463"/>
<evidence type="ECO:0000313" key="3">
    <source>
        <dbReference type="Proteomes" id="UP000001025"/>
    </source>
</evidence>
<protein>
    <submittedName>
        <fullName evidence="2">Uncharacterized protein</fullName>
    </submittedName>
</protein>
<dbReference type="AlphaFoldDB" id="Q7UVT0"/>
<organism evidence="2 3">
    <name type="scientific">Rhodopirellula baltica (strain DSM 10527 / NCIMB 13988 / SH1)</name>
    <dbReference type="NCBI Taxonomy" id="243090"/>
    <lineage>
        <taxon>Bacteria</taxon>
        <taxon>Pseudomonadati</taxon>
        <taxon>Planctomycetota</taxon>
        <taxon>Planctomycetia</taxon>
        <taxon>Pirellulales</taxon>
        <taxon>Pirellulaceae</taxon>
        <taxon>Rhodopirellula</taxon>
    </lineage>
</organism>
<evidence type="ECO:0000256" key="1">
    <source>
        <dbReference type="SAM" id="MobiDB-lite"/>
    </source>
</evidence>
<dbReference type="HOGENOM" id="CLU_2603643_0_0_0"/>
<keyword evidence="3" id="KW-1185">Reference proteome</keyword>
<accession>Q7UVT0</accession>
<sequence>MMKSFWMASAYSDWQEPNARGRGARSRLRPLSRQSSTQANLAGPRFRIHRQTGYKSDERCPSRRNPPRQQGHDQLALRS</sequence>
<dbReference type="Proteomes" id="UP000001025">
    <property type="component" value="Chromosome"/>
</dbReference>
<proteinExistence type="predicted"/>
<name>Q7UVT0_RHOBA</name>
<dbReference type="EMBL" id="BX294137">
    <property type="protein sequence ID" value="CAD72641.1"/>
    <property type="molecule type" value="Genomic_DNA"/>
</dbReference>
<feature type="region of interest" description="Disordered" evidence="1">
    <location>
        <begin position="16"/>
        <end position="79"/>
    </location>
</feature>